<dbReference type="RefSeq" id="WP_256547128.1">
    <property type="nucleotide sequence ID" value="NZ_CP101809.1"/>
</dbReference>
<gene>
    <name evidence="1" type="ORF">J2Z62_000616</name>
</gene>
<protein>
    <recommendedName>
        <fullName evidence="3">DUF3139 domain-containing protein</fullName>
    </recommendedName>
</protein>
<sequence>MRNIKINVFVIFLLFLGLLIGSGFILKVKKYENNIIQNYKTFQKVMISNESYEYLKNAIDKNIFYYKRNNENHQAKIIRKINNEKGVELFFRIESMKTDPVFNEIKYYLYQHYYWKEIFS</sequence>
<reference evidence="1" key="1">
    <citation type="submission" date="2023-07" db="EMBL/GenBank/DDBJ databases">
        <title>Genomic Encyclopedia of Type Strains, Phase IV (KMG-IV): sequencing the most valuable type-strain genomes for metagenomic binning, comparative biology and taxonomic classification.</title>
        <authorList>
            <person name="Goeker M."/>
        </authorList>
    </citation>
    <scope>NUCLEOTIDE SEQUENCE [LARGE SCALE GENOMIC DNA]</scope>
    <source>
        <strain evidence="1">DSM 21204</strain>
    </source>
</reference>
<evidence type="ECO:0000313" key="1">
    <source>
        <dbReference type="EMBL" id="MDQ0514178.1"/>
    </source>
</evidence>
<dbReference type="EMBL" id="JAUSWO010000001">
    <property type="protein sequence ID" value="MDQ0514178.1"/>
    <property type="molecule type" value="Genomic_DNA"/>
</dbReference>
<evidence type="ECO:0008006" key="3">
    <source>
        <dbReference type="Google" id="ProtNLM"/>
    </source>
</evidence>
<accession>A0ABU0LZP3</accession>
<comment type="caution">
    <text evidence="1">The sequence shown here is derived from an EMBL/GenBank/DDBJ whole genome shotgun (WGS) entry which is preliminary data.</text>
</comment>
<dbReference type="Proteomes" id="UP001240643">
    <property type="component" value="Unassembled WGS sequence"/>
</dbReference>
<organism evidence="1 2">
    <name type="scientific">Mycoplasmoides fastidiosum</name>
    <dbReference type="NCBI Taxonomy" id="92758"/>
    <lineage>
        <taxon>Bacteria</taxon>
        <taxon>Bacillati</taxon>
        <taxon>Mycoplasmatota</taxon>
        <taxon>Mycoplasmoidales</taxon>
        <taxon>Mycoplasmoidaceae</taxon>
        <taxon>Mycoplasmoides</taxon>
    </lineage>
</organism>
<evidence type="ECO:0000313" key="2">
    <source>
        <dbReference type="Proteomes" id="UP001240643"/>
    </source>
</evidence>
<keyword evidence="2" id="KW-1185">Reference proteome</keyword>
<proteinExistence type="predicted"/>
<name>A0ABU0LZP3_9BACT</name>